<dbReference type="GO" id="GO:0045944">
    <property type="term" value="P:positive regulation of transcription by RNA polymerase II"/>
    <property type="evidence" value="ECO:0007669"/>
    <property type="project" value="TreeGrafter"/>
</dbReference>
<dbReference type="GO" id="GO:0003700">
    <property type="term" value="F:DNA-binding transcription factor activity"/>
    <property type="evidence" value="ECO:0007669"/>
    <property type="project" value="TreeGrafter"/>
</dbReference>
<dbReference type="GO" id="GO:0046983">
    <property type="term" value="F:protein dimerization activity"/>
    <property type="evidence" value="ECO:0007669"/>
    <property type="project" value="InterPro"/>
</dbReference>
<feature type="compositionally biased region" description="Polar residues" evidence="3">
    <location>
        <begin position="266"/>
        <end position="283"/>
    </location>
</feature>
<dbReference type="Proteomes" id="UP001139887">
    <property type="component" value="Unassembled WGS sequence"/>
</dbReference>
<dbReference type="PROSITE" id="PS50888">
    <property type="entry name" value="BHLH"/>
    <property type="match status" value="1"/>
</dbReference>
<feature type="compositionally biased region" description="Pro residues" evidence="3">
    <location>
        <begin position="111"/>
        <end position="120"/>
    </location>
</feature>
<name>A0A9W8IE99_9FUNG</name>
<dbReference type="Pfam" id="PF00010">
    <property type="entry name" value="HLH"/>
    <property type="match status" value="1"/>
</dbReference>
<gene>
    <name evidence="5" type="ORF">IWW36_000069</name>
</gene>
<keyword evidence="1" id="KW-0238">DNA-binding</keyword>
<dbReference type="OrthoDB" id="8964853at2759"/>
<feature type="compositionally biased region" description="Pro residues" evidence="3">
    <location>
        <begin position="81"/>
        <end position="101"/>
    </location>
</feature>
<protein>
    <recommendedName>
        <fullName evidence="4">BHLH domain-containing protein</fullName>
    </recommendedName>
</protein>
<evidence type="ECO:0000313" key="6">
    <source>
        <dbReference type="Proteomes" id="UP001139887"/>
    </source>
</evidence>
<feature type="compositionally biased region" description="Acidic residues" evidence="3">
    <location>
        <begin position="297"/>
        <end position="306"/>
    </location>
</feature>
<evidence type="ECO:0000259" key="4">
    <source>
        <dbReference type="PROSITE" id="PS50888"/>
    </source>
</evidence>
<evidence type="ECO:0000313" key="5">
    <source>
        <dbReference type="EMBL" id="KAJ2852712.1"/>
    </source>
</evidence>
<dbReference type="GO" id="GO:0003677">
    <property type="term" value="F:DNA binding"/>
    <property type="evidence" value="ECO:0007669"/>
    <property type="project" value="UniProtKB-KW"/>
</dbReference>
<dbReference type="SMART" id="SM00353">
    <property type="entry name" value="HLH"/>
    <property type="match status" value="1"/>
</dbReference>
<dbReference type="GO" id="GO:0090575">
    <property type="term" value="C:RNA polymerase II transcription regulator complex"/>
    <property type="evidence" value="ECO:0007669"/>
    <property type="project" value="TreeGrafter"/>
</dbReference>
<keyword evidence="6" id="KW-1185">Reference proteome</keyword>
<evidence type="ECO:0000256" key="2">
    <source>
        <dbReference type="ARBA" id="ARBA00023242"/>
    </source>
</evidence>
<dbReference type="Gene3D" id="4.10.280.10">
    <property type="entry name" value="Helix-loop-helix DNA-binding domain"/>
    <property type="match status" value="1"/>
</dbReference>
<evidence type="ECO:0000256" key="3">
    <source>
        <dbReference type="SAM" id="MobiDB-lite"/>
    </source>
</evidence>
<evidence type="ECO:0000256" key="1">
    <source>
        <dbReference type="ARBA" id="ARBA00023125"/>
    </source>
</evidence>
<dbReference type="SUPFAM" id="SSF47459">
    <property type="entry name" value="HLH, helix-loop-helix DNA-binding domain"/>
    <property type="match status" value="1"/>
</dbReference>
<sequence length="405" mass="44098">MDRRVSLPSFHEIAGALPKSGPFSASAPQPIPYENAARKSPAVPLRHQNLPDSAYSSISVNNSSPHYALGSKPAAYEKQYEPPPMPQPHSYPTPQPYPQQPPSHFTSISPPLHPHIPPESAPGRGPKESYRISAYEGCQPQVHGNNVHIAAQMTGSSMERPAVAAASLASSLPHQPASFMHPPLSSRYAPYHMPGAPPLTTTAALPLSSPAAAATRISPSLSPTYRYSRSSATDSVSRGAASSLVAQRRHSANNASAAQIPHHTSPRTSTVGSAGSRHSTTSLRHLRERPAAGLIEEQNEEEEDNESIGYDEMHQGSDKAAAEDPMMNSVKIRTIHKLAERRRRREMKNLFDTLRKCLPIDKTIRLSKWEVLKKAIEVISAQDAEIHMLRLHIDSAKTLPSNHPQ</sequence>
<organism evidence="5 6">
    <name type="scientific">Coemansia brasiliensis</name>
    <dbReference type="NCBI Taxonomy" id="2650707"/>
    <lineage>
        <taxon>Eukaryota</taxon>
        <taxon>Fungi</taxon>
        <taxon>Fungi incertae sedis</taxon>
        <taxon>Zoopagomycota</taxon>
        <taxon>Kickxellomycotina</taxon>
        <taxon>Kickxellomycetes</taxon>
        <taxon>Kickxellales</taxon>
        <taxon>Kickxellaceae</taxon>
        <taxon>Coemansia</taxon>
    </lineage>
</organism>
<feature type="region of interest" description="Disordered" evidence="3">
    <location>
        <begin position="14"/>
        <end position="127"/>
    </location>
</feature>
<feature type="compositionally biased region" description="Polar residues" evidence="3">
    <location>
        <begin position="221"/>
        <end position="236"/>
    </location>
</feature>
<dbReference type="AlphaFoldDB" id="A0A9W8IE99"/>
<keyword evidence="2" id="KW-0539">Nucleus</keyword>
<feature type="compositionally biased region" description="Low complexity" evidence="3">
    <location>
        <begin position="53"/>
        <end position="64"/>
    </location>
</feature>
<comment type="caution">
    <text evidence="5">The sequence shown here is derived from an EMBL/GenBank/DDBJ whole genome shotgun (WGS) entry which is preliminary data.</text>
</comment>
<dbReference type="PANTHER" id="PTHR10328:SF15">
    <property type="entry name" value="BHLH TRANSCRIPTION FACTOR"/>
    <property type="match status" value="1"/>
</dbReference>
<feature type="region of interest" description="Disordered" evidence="3">
    <location>
        <begin position="221"/>
        <end position="310"/>
    </location>
</feature>
<dbReference type="EMBL" id="JANBUW010000001">
    <property type="protein sequence ID" value="KAJ2852712.1"/>
    <property type="molecule type" value="Genomic_DNA"/>
</dbReference>
<dbReference type="InterPro" id="IPR036638">
    <property type="entry name" value="HLH_DNA-bd_sf"/>
</dbReference>
<proteinExistence type="predicted"/>
<dbReference type="PANTHER" id="PTHR10328">
    <property type="entry name" value="PROTEIN MAX MYC-ASSOCIATED FACTOR X"/>
    <property type="match status" value="1"/>
</dbReference>
<feature type="domain" description="BHLH" evidence="4">
    <location>
        <begin position="331"/>
        <end position="382"/>
    </location>
</feature>
<accession>A0A9W8IE99</accession>
<reference evidence="5" key="1">
    <citation type="submission" date="2022-07" db="EMBL/GenBank/DDBJ databases">
        <title>Phylogenomic reconstructions and comparative analyses of Kickxellomycotina fungi.</title>
        <authorList>
            <person name="Reynolds N.K."/>
            <person name="Stajich J.E."/>
            <person name="Barry K."/>
            <person name="Grigoriev I.V."/>
            <person name="Crous P."/>
            <person name="Smith M.E."/>
        </authorList>
    </citation>
    <scope>NUCLEOTIDE SEQUENCE</scope>
    <source>
        <strain evidence="5">NRRL 1566</strain>
    </source>
</reference>
<dbReference type="InterPro" id="IPR011598">
    <property type="entry name" value="bHLH_dom"/>
</dbReference>